<reference evidence="1 2" key="1">
    <citation type="submission" date="2019-02" db="EMBL/GenBank/DDBJ databases">
        <title>Draft Genome Sequences of Six Type Strains of the Genus Massilia.</title>
        <authorList>
            <person name="Miess H."/>
            <person name="Frediansyhah A."/>
            <person name="Gross H."/>
        </authorList>
    </citation>
    <scope>NUCLEOTIDE SEQUENCE [LARGE SCALE GENOMIC DNA]</scope>
    <source>
        <strain evidence="1 2">DSM 17473</strain>
    </source>
</reference>
<evidence type="ECO:0000313" key="1">
    <source>
        <dbReference type="EMBL" id="QBE66339.1"/>
    </source>
</evidence>
<organism evidence="1 2">
    <name type="scientific">Pseudoduganella lutea</name>
    <dbReference type="NCBI Taxonomy" id="321985"/>
    <lineage>
        <taxon>Bacteria</taxon>
        <taxon>Pseudomonadati</taxon>
        <taxon>Pseudomonadota</taxon>
        <taxon>Betaproteobacteria</taxon>
        <taxon>Burkholderiales</taxon>
        <taxon>Oxalobacteraceae</taxon>
        <taxon>Telluria group</taxon>
        <taxon>Pseudoduganella</taxon>
    </lineage>
</organism>
<dbReference type="EMBL" id="CP035913">
    <property type="protein sequence ID" value="QBE66339.1"/>
    <property type="molecule type" value="Genomic_DNA"/>
</dbReference>
<dbReference type="KEGG" id="plue:EWM63_27980"/>
<evidence type="ECO:0000313" key="2">
    <source>
        <dbReference type="Proteomes" id="UP000290637"/>
    </source>
</evidence>
<proteinExistence type="predicted"/>
<dbReference type="AlphaFoldDB" id="A0A4P6L458"/>
<accession>A0A4P6L458</accession>
<dbReference type="RefSeq" id="WP_130189447.1">
    <property type="nucleotide sequence ID" value="NZ_CP035913.1"/>
</dbReference>
<sequence>MDAELAKTIAAYGGLGLGLVNLAHSMYKDYWRKARLEVFVGDARIRTEVDGSYDIEVPIQLRGKGGTVTLRSAEIRSKTYITPELKHSRPIGLVMDHPGRSLLDVPFQDFGAELGRRSEGGYEFSTLKLEDKDAKFVVVAERVIVPRGPDGYWEWSLGGWELVLHHSAGESAIPFEFKRHSTDKNPNRYTAN</sequence>
<protein>
    <submittedName>
        <fullName evidence="1">Uncharacterized protein</fullName>
    </submittedName>
</protein>
<gene>
    <name evidence="1" type="ORF">EWM63_27980</name>
</gene>
<keyword evidence="2" id="KW-1185">Reference proteome</keyword>
<dbReference type="Proteomes" id="UP000290637">
    <property type="component" value="Chromosome"/>
</dbReference>
<dbReference type="OrthoDB" id="9890278at2"/>
<name>A0A4P6L458_9BURK</name>